<name>A0A9W8LTI6_9FUNG</name>
<feature type="non-terminal residue" evidence="2">
    <location>
        <position position="173"/>
    </location>
</feature>
<evidence type="ECO:0000256" key="1">
    <source>
        <dbReference type="SAM" id="SignalP"/>
    </source>
</evidence>
<proteinExistence type="predicted"/>
<keyword evidence="3" id="KW-1185">Reference proteome</keyword>
<dbReference type="AlphaFoldDB" id="A0A9W8LTI6"/>
<accession>A0A9W8LTI6</accession>
<evidence type="ECO:0000313" key="3">
    <source>
        <dbReference type="Proteomes" id="UP001140094"/>
    </source>
</evidence>
<dbReference type="Proteomes" id="UP001140094">
    <property type="component" value="Unassembled WGS sequence"/>
</dbReference>
<organism evidence="2 3">
    <name type="scientific">Coemansia guatemalensis</name>
    <dbReference type="NCBI Taxonomy" id="2761395"/>
    <lineage>
        <taxon>Eukaryota</taxon>
        <taxon>Fungi</taxon>
        <taxon>Fungi incertae sedis</taxon>
        <taxon>Zoopagomycota</taxon>
        <taxon>Kickxellomycotina</taxon>
        <taxon>Kickxellomycetes</taxon>
        <taxon>Kickxellales</taxon>
        <taxon>Kickxellaceae</taxon>
        <taxon>Coemansia</taxon>
    </lineage>
</organism>
<keyword evidence="1" id="KW-0732">Signal</keyword>
<sequence>MVRFSLRSVAFMALSFVAAASPLAQGIAQPAAPAALTAPEAVNAHVPAAQAIVNDNRNHAAPNMMVPQQQAGAKPEECVMVPCSEEECLRNMTPQEQVDFRRQCEEMRSAELQKATASGKSRVAKDAGQLTYYKMLTPQEAAAQKVSGGKPAFITPIDANGKAVGNRPNGKNL</sequence>
<protein>
    <submittedName>
        <fullName evidence="2">Uncharacterized protein</fullName>
    </submittedName>
</protein>
<dbReference type="EMBL" id="JANBUO010000536">
    <property type="protein sequence ID" value="KAJ2803352.1"/>
    <property type="molecule type" value="Genomic_DNA"/>
</dbReference>
<feature type="signal peptide" evidence="1">
    <location>
        <begin position="1"/>
        <end position="20"/>
    </location>
</feature>
<gene>
    <name evidence="2" type="ORF">H4R20_002931</name>
</gene>
<reference evidence="2" key="1">
    <citation type="submission" date="2022-07" db="EMBL/GenBank/DDBJ databases">
        <title>Phylogenomic reconstructions and comparative analyses of Kickxellomycotina fungi.</title>
        <authorList>
            <person name="Reynolds N.K."/>
            <person name="Stajich J.E."/>
            <person name="Barry K."/>
            <person name="Grigoriev I.V."/>
            <person name="Crous P."/>
            <person name="Smith M.E."/>
        </authorList>
    </citation>
    <scope>NUCLEOTIDE SEQUENCE</scope>
    <source>
        <strain evidence="2">NRRL 1565</strain>
    </source>
</reference>
<dbReference type="OrthoDB" id="5576958at2759"/>
<comment type="caution">
    <text evidence="2">The sequence shown here is derived from an EMBL/GenBank/DDBJ whole genome shotgun (WGS) entry which is preliminary data.</text>
</comment>
<evidence type="ECO:0000313" key="2">
    <source>
        <dbReference type="EMBL" id="KAJ2803352.1"/>
    </source>
</evidence>
<feature type="chain" id="PRO_5040752252" evidence="1">
    <location>
        <begin position="21"/>
        <end position="173"/>
    </location>
</feature>